<evidence type="ECO:0000313" key="1">
    <source>
        <dbReference type="EMBL" id="SCL70666.1"/>
    </source>
</evidence>
<dbReference type="OrthoDB" id="5295172at2"/>
<dbReference type="Proteomes" id="UP000199001">
    <property type="component" value="Unassembled WGS sequence"/>
</dbReference>
<dbReference type="RefSeq" id="WP_091105836.1">
    <property type="nucleotide sequence ID" value="NZ_FMHZ01000002.1"/>
</dbReference>
<dbReference type="EMBL" id="FMHZ01000002">
    <property type="protein sequence ID" value="SCL70666.1"/>
    <property type="molecule type" value="Genomic_DNA"/>
</dbReference>
<gene>
    <name evidence="1" type="ORF">GA0070606_5473</name>
</gene>
<reference evidence="2" key="1">
    <citation type="submission" date="2016-06" db="EMBL/GenBank/DDBJ databases">
        <authorList>
            <person name="Varghese N."/>
            <person name="Submissions Spin"/>
        </authorList>
    </citation>
    <scope>NUCLEOTIDE SEQUENCE [LARGE SCALE GENOMIC DNA]</scope>
    <source>
        <strain evidence="2">DSM 43903</strain>
    </source>
</reference>
<dbReference type="InterPro" id="IPR025449">
    <property type="entry name" value="JetB"/>
</dbReference>
<keyword evidence="2" id="KW-1185">Reference proteome</keyword>
<proteinExistence type="predicted"/>
<dbReference type="AlphaFoldDB" id="A0A1C6VWJ1"/>
<protein>
    <recommendedName>
        <fullName evidence="3">DUF4194 domain-containing protein</fullName>
    </recommendedName>
</protein>
<organism evidence="1 2">
    <name type="scientific">Micromonospora citrea</name>
    <dbReference type="NCBI Taxonomy" id="47855"/>
    <lineage>
        <taxon>Bacteria</taxon>
        <taxon>Bacillati</taxon>
        <taxon>Actinomycetota</taxon>
        <taxon>Actinomycetes</taxon>
        <taxon>Micromonosporales</taxon>
        <taxon>Micromonosporaceae</taxon>
        <taxon>Micromonospora</taxon>
    </lineage>
</organism>
<dbReference type="Pfam" id="PF13835">
    <property type="entry name" value="DUF4194"/>
    <property type="match status" value="1"/>
</dbReference>
<dbReference type="STRING" id="47855.GA0070606_5473"/>
<accession>A0A1C6VWJ1</accession>
<name>A0A1C6VWJ1_9ACTN</name>
<sequence>MNAPDTRSEPSLSVAVTQLMKGVVYRDSHATAWQHLAALQPQVRDYVAVLGLVVVIDESEGYAYLKSRPEDPDLPPVPRLVPRRSLSFHVSLLLALLRRKLAEADTSGVDPRLVLTRHQIIELLTVFMPPGANDARLVDQIDAHLTKVVELGFLRRTKDKEPSFEVRRILKAFVDAQWLADFDSRLAEYAAELTEDEEDAA</sequence>
<evidence type="ECO:0000313" key="2">
    <source>
        <dbReference type="Proteomes" id="UP000199001"/>
    </source>
</evidence>
<evidence type="ECO:0008006" key="3">
    <source>
        <dbReference type="Google" id="ProtNLM"/>
    </source>
</evidence>